<dbReference type="EMBL" id="JAWJWE010000037">
    <property type="protein sequence ID" value="KAK6625574.1"/>
    <property type="molecule type" value="Genomic_DNA"/>
</dbReference>
<evidence type="ECO:0000313" key="2">
    <source>
        <dbReference type="Proteomes" id="UP001372834"/>
    </source>
</evidence>
<name>A0AAN8PE41_POLSC</name>
<sequence>MVQNFLRLDVKCRHIHIGDHERLHVCVTENGLTGINSKDTDRGLKVQESPTGCKMENTVFRRLMINARTPGYRVTTTPQTAMKIKPETMEKNRGRQVEKQHGKMTRNERMNYFLHSAYASLKYLIYRKKRRRTVHSQVTKVGPCSGVQPSENNYSSSGVKFKIKQLSALAYFILKKTVLQATQLA</sequence>
<dbReference type="AlphaFoldDB" id="A0AAN8PE41"/>
<protein>
    <submittedName>
        <fullName evidence="1">Uncharacterized protein</fullName>
    </submittedName>
</protein>
<comment type="caution">
    <text evidence="1">The sequence shown here is derived from an EMBL/GenBank/DDBJ whole genome shotgun (WGS) entry which is preliminary data.</text>
</comment>
<reference evidence="1 2" key="1">
    <citation type="submission" date="2023-10" db="EMBL/GenBank/DDBJ databases">
        <title>Genomes of two closely related lineages of the louse Polyplax serrata with different host specificities.</title>
        <authorList>
            <person name="Martinu J."/>
            <person name="Tarabai H."/>
            <person name="Stefka J."/>
            <person name="Hypsa V."/>
        </authorList>
    </citation>
    <scope>NUCLEOTIDE SEQUENCE [LARGE SCALE GENOMIC DNA]</scope>
    <source>
        <strain evidence="1">HR10_N</strain>
    </source>
</reference>
<proteinExistence type="predicted"/>
<gene>
    <name evidence="1" type="ORF">RUM43_005873</name>
</gene>
<evidence type="ECO:0000313" key="1">
    <source>
        <dbReference type="EMBL" id="KAK6625574.1"/>
    </source>
</evidence>
<accession>A0AAN8PE41</accession>
<organism evidence="1 2">
    <name type="scientific">Polyplax serrata</name>
    <name type="common">Common mouse louse</name>
    <dbReference type="NCBI Taxonomy" id="468196"/>
    <lineage>
        <taxon>Eukaryota</taxon>
        <taxon>Metazoa</taxon>
        <taxon>Ecdysozoa</taxon>
        <taxon>Arthropoda</taxon>
        <taxon>Hexapoda</taxon>
        <taxon>Insecta</taxon>
        <taxon>Pterygota</taxon>
        <taxon>Neoptera</taxon>
        <taxon>Paraneoptera</taxon>
        <taxon>Psocodea</taxon>
        <taxon>Troctomorpha</taxon>
        <taxon>Phthiraptera</taxon>
        <taxon>Anoplura</taxon>
        <taxon>Polyplacidae</taxon>
        <taxon>Polyplax</taxon>
    </lineage>
</organism>
<dbReference type="Proteomes" id="UP001372834">
    <property type="component" value="Unassembled WGS sequence"/>
</dbReference>